<reference evidence="2 3" key="1">
    <citation type="journal article" date="2013" name="Curr. Biol.">
        <title>The Genome of the Foraminiferan Reticulomyxa filosa.</title>
        <authorList>
            <person name="Glockner G."/>
            <person name="Hulsmann N."/>
            <person name="Schleicher M."/>
            <person name="Noegel A.A."/>
            <person name="Eichinger L."/>
            <person name="Gallinger C."/>
            <person name="Pawlowski J."/>
            <person name="Sierra R."/>
            <person name="Euteneuer U."/>
            <person name="Pillet L."/>
            <person name="Moustafa A."/>
            <person name="Platzer M."/>
            <person name="Groth M."/>
            <person name="Szafranski K."/>
            <person name="Schliwa M."/>
        </authorList>
    </citation>
    <scope>NUCLEOTIDE SEQUENCE [LARGE SCALE GENOMIC DNA]</scope>
</reference>
<feature type="compositionally biased region" description="Acidic residues" evidence="1">
    <location>
        <begin position="1"/>
        <end position="15"/>
    </location>
</feature>
<accession>X6P427</accession>
<dbReference type="AlphaFoldDB" id="X6P427"/>
<proteinExistence type="predicted"/>
<feature type="non-terminal residue" evidence="2">
    <location>
        <position position="1"/>
    </location>
</feature>
<protein>
    <submittedName>
        <fullName evidence="2">Phospholipase D1</fullName>
    </submittedName>
</protein>
<feature type="compositionally biased region" description="Polar residues" evidence="1">
    <location>
        <begin position="16"/>
        <end position="29"/>
    </location>
</feature>
<evidence type="ECO:0000313" key="3">
    <source>
        <dbReference type="Proteomes" id="UP000023152"/>
    </source>
</evidence>
<evidence type="ECO:0000256" key="1">
    <source>
        <dbReference type="SAM" id="MobiDB-lite"/>
    </source>
</evidence>
<keyword evidence="3" id="KW-1185">Reference proteome</keyword>
<organism evidence="2 3">
    <name type="scientific">Reticulomyxa filosa</name>
    <dbReference type="NCBI Taxonomy" id="46433"/>
    <lineage>
        <taxon>Eukaryota</taxon>
        <taxon>Sar</taxon>
        <taxon>Rhizaria</taxon>
        <taxon>Retaria</taxon>
        <taxon>Foraminifera</taxon>
        <taxon>Monothalamids</taxon>
        <taxon>Reticulomyxidae</taxon>
        <taxon>Reticulomyxa</taxon>
    </lineage>
</organism>
<comment type="caution">
    <text evidence="2">The sequence shown here is derived from an EMBL/GenBank/DDBJ whole genome shotgun (WGS) entry which is preliminary data.</text>
</comment>
<name>X6P427_RETFI</name>
<feature type="non-terminal residue" evidence="2">
    <location>
        <position position="161"/>
    </location>
</feature>
<evidence type="ECO:0000313" key="2">
    <source>
        <dbReference type="EMBL" id="ETO32951.1"/>
    </source>
</evidence>
<gene>
    <name evidence="2" type="ORF">RFI_04156</name>
</gene>
<dbReference type="Proteomes" id="UP000023152">
    <property type="component" value="Unassembled WGS sequence"/>
</dbReference>
<feature type="region of interest" description="Disordered" evidence="1">
    <location>
        <begin position="1"/>
        <end position="77"/>
    </location>
</feature>
<sequence>NEDEPFGIEEVELSQEDVSTLANDSQDNGDANMDEQHMSITTTTTTTTTTRKEEKQQQQQQRRRQMKGLQTRKQTQIQMQMQTQYNKEWRHLQTTITAYAKKHKSEIEPIHKILSGEDGRWKRHLNVFDLFMCVWMTHRHELTHFAPSDRSESIKHCYNAL</sequence>
<dbReference type="EMBL" id="ASPP01003803">
    <property type="protein sequence ID" value="ETO32951.1"/>
    <property type="molecule type" value="Genomic_DNA"/>
</dbReference>